<protein>
    <submittedName>
        <fullName evidence="2">RNA polymerase sigma-54 factor</fullName>
    </submittedName>
</protein>
<dbReference type="GO" id="GO:0016987">
    <property type="term" value="F:sigma factor activity"/>
    <property type="evidence" value="ECO:0007669"/>
    <property type="project" value="InterPro"/>
</dbReference>
<gene>
    <name evidence="2" type="ORF">IAD18_08180</name>
</gene>
<organism evidence="2 3">
    <name type="scientific">Candidatus Limisoma intestinavium</name>
    <dbReference type="NCBI Taxonomy" id="2840856"/>
    <lineage>
        <taxon>Bacteria</taxon>
        <taxon>Pseudomonadati</taxon>
        <taxon>Bacteroidota</taxon>
        <taxon>Bacteroidia</taxon>
        <taxon>Bacteroidales</taxon>
        <taxon>Candidatus Limisoma</taxon>
    </lineage>
</organism>
<comment type="caution">
    <text evidence="2">The sequence shown here is derived from an EMBL/GenBank/DDBJ whole genome shotgun (WGS) entry which is preliminary data.</text>
</comment>
<feature type="non-terminal residue" evidence="2">
    <location>
        <position position="74"/>
    </location>
</feature>
<dbReference type="Proteomes" id="UP000824076">
    <property type="component" value="Unassembled WGS sequence"/>
</dbReference>
<evidence type="ECO:0000256" key="1">
    <source>
        <dbReference type="SAM" id="MobiDB-lite"/>
    </source>
</evidence>
<name>A0A9D1LHD2_9BACT</name>
<dbReference type="InterPro" id="IPR000394">
    <property type="entry name" value="RNA_pol_sigma_54"/>
</dbReference>
<reference evidence="2" key="2">
    <citation type="journal article" date="2021" name="PeerJ">
        <title>Extensive microbial diversity within the chicken gut microbiome revealed by metagenomics and culture.</title>
        <authorList>
            <person name="Gilroy R."/>
            <person name="Ravi A."/>
            <person name="Getino M."/>
            <person name="Pursley I."/>
            <person name="Horton D.L."/>
            <person name="Alikhan N.F."/>
            <person name="Baker D."/>
            <person name="Gharbi K."/>
            <person name="Hall N."/>
            <person name="Watson M."/>
            <person name="Adriaenssens E.M."/>
            <person name="Foster-Nyarko E."/>
            <person name="Jarju S."/>
            <person name="Secka A."/>
            <person name="Antonio M."/>
            <person name="Oren A."/>
            <person name="Chaudhuri R.R."/>
            <person name="La Ragione R."/>
            <person name="Hildebrand F."/>
            <person name="Pallen M.J."/>
        </authorList>
    </citation>
    <scope>NUCLEOTIDE SEQUENCE</scope>
    <source>
        <strain evidence="2">17073</strain>
    </source>
</reference>
<dbReference type="Pfam" id="PF00309">
    <property type="entry name" value="Sigma54_AID"/>
    <property type="match status" value="1"/>
</dbReference>
<proteinExistence type="predicted"/>
<accession>A0A9D1LHD2</accession>
<evidence type="ECO:0000313" key="2">
    <source>
        <dbReference type="EMBL" id="HIU39625.1"/>
    </source>
</evidence>
<evidence type="ECO:0000313" key="3">
    <source>
        <dbReference type="Proteomes" id="UP000824076"/>
    </source>
</evidence>
<dbReference type="AlphaFoldDB" id="A0A9D1LHD2"/>
<sequence>MKETLHLTQEQKLQQRLSPQQVQFVRLLEMNRVEMEDEVRHEVLDNPAIQVSDSDESGQHDDFNESGNDNEEDG</sequence>
<dbReference type="GO" id="GO:0001216">
    <property type="term" value="F:DNA-binding transcription activator activity"/>
    <property type="evidence" value="ECO:0007669"/>
    <property type="project" value="InterPro"/>
</dbReference>
<reference evidence="2" key="1">
    <citation type="submission" date="2020-10" db="EMBL/GenBank/DDBJ databases">
        <authorList>
            <person name="Gilroy R."/>
        </authorList>
    </citation>
    <scope>NUCLEOTIDE SEQUENCE</scope>
    <source>
        <strain evidence="2">17073</strain>
    </source>
</reference>
<dbReference type="EMBL" id="DVMS01000228">
    <property type="protein sequence ID" value="HIU39625.1"/>
    <property type="molecule type" value="Genomic_DNA"/>
</dbReference>
<feature type="region of interest" description="Disordered" evidence="1">
    <location>
        <begin position="42"/>
        <end position="74"/>
    </location>
</feature>